<evidence type="ECO:0000313" key="1">
    <source>
        <dbReference type="EMBL" id="GAL27122.1"/>
    </source>
</evidence>
<dbReference type="EMBL" id="BBMS01000025">
    <property type="protein sequence ID" value="GAL27122.1"/>
    <property type="molecule type" value="Genomic_DNA"/>
</dbReference>
<organism evidence="1 2">
    <name type="scientific">Vibrio variabilis</name>
    <dbReference type="NCBI Taxonomy" id="990271"/>
    <lineage>
        <taxon>Bacteria</taxon>
        <taxon>Pseudomonadati</taxon>
        <taxon>Pseudomonadota</taxon>
        <taxon>Gammaproteobacteria</taxon>
        <taxon>Vibrionales</taxon>
        <taxon>Vibrionaceae</taxon>
        <taxon>Vibrio</taxon>
    </lineage>
</organism>
<name>A0ABQ0JED0_9VIBR</name>
<keyword evidence="2" id="KW-1185">Reference proteome</keyword>
<protein>
    <submittedName>
        <fullName evidence="1">Uncharacterized protein</fullName>
    </submittedName>
</protein>
<sequence length="40" mass="4681">MFEAYFTDMRKLVKQKLEKKSLFADFPTKMSVNASALHND</sequence>
<proteinExistence type="predicted"/>
<dbReference type="Proteomes" id="UP000029223">
    <property type="component" value="Unassembled WGS sequence"/>
</dbReference>
<accession>A0ABQ0JED0</accession>
<gene>
    <name evidence="1" type="ORF">JCM19239_1136</name>
</gene>
<reference evidence="2" key="1">
    <citation type="submission" date="2014-09" db="EMBL/GenBank/DDBJ databases">
        <title>Vibrio variabilis JCM 19239. (C206) whole genome shotgun sequence.</title>
        <authorList>
            <person name="Sawabe T."/>
            <person name="Meirelles P."/>
            <person name="Nakanishi M."/>
            <person name="Sayaka M."/>
            <person name="Hattori M."/>
            <person name="Ohkuma M."/>
        </authorList>
    </citation>
    <scope>NUCLEOTIDE SEQUENCE [LARGE SCALE GENOMIC DNA]</scope>
    <source>
        <strain evidence="2">JCM 19239</strain>
    </source>
</reference>
<comment type="caution">
    <text evidence="1">The sequence shown here is derived from an EMBL/GenBank/DDBJ whole genome shotgun (WGS) entry which is preliminary data.</text>
</comment>
<evidence type="ECO:0000313" key="2">
    <source>
        <dbReference type="Proteomes" id="UP000029223"/>
    </source>
</evidence>